<keyword evidence="2" id="KW-1185">Reference proteome</keyword>
<dbReference type="AlphaFoldDB" id="A0A8X6TLL9"/>
<protein>
    <submittedName>
        <fullName evidence="1">Uncharacterized protein</fullName>
    </submittedName>
</protein>
<gene>
    <name evidence="1" type="ORF">NPIL_20261</name>
</gene>
<dbReference type="Proteomes" id="UP000887013">
    <property type="component" value="Unassembled WGS sequence"/>
</dbReference>
<name>A0A8X6TLL9_NEPPI</name>
<sequence length="277" mass="32101">MSYYHHNSSSRRQRNMKMWNSKLQKTLTSLCMMALFLTPIECFQIGNQKGGLSDLLTASIIGLVLGGVRNRVRQQHAAASSQQPRASANHQRPMFLPWQAAPVPQYPIMQPTHVIPSLHPQLIQPQPFFQDISPLLMQLGEEQVYAPMATHLVPSILAHQAIDELHNLHSYDNMPNFEQEWKALEKKCLISEGRDLGNSVRDGIGRHSRTTLCLDHIIWRGRYLKYPKISKFSKFGYGRKYVKDRADYQECELRILFFYEMDRMFHTLPHETAEIQL</sequence>
<reference evidence="1" key="1">
    <citation type="submission" date="2020-08" db="EMBL/GenBank/DDBJ databases">
        <title>Multicomponent nature underlies the extraordinary mechanical properties of spider dragline silk.</title>
        <authorList>
            <person name="Kono N."/>
            <person name="Nakamura H."/>
            <person name="Mori M."/>
            <person name="Yoshida Y."/>
            <person name="Ohtoshi R."/>
            <person name="Malay A.D."/>
            <person name="Moran D.A.P."/>
            <person name="Tomita M."/>
            <person name="Numata K."/>
            <person name="Arakawa K."/>
        </authorList>
    </citation>
    <scope>NUCLEOTIDE SEQUENCE</scope>
</reference>
<evidence type="ECO:0000313" key="2">
    <source>
        <dbReference type="Proteomes" id="UP000887013"/>
    </source>
</evidence>
<comment type="caution">
    <text evidence="1">The sequence shown here is derived from an EMBL/GenBank/DDBJ whole genome shotgun (WGS) entry which is preliminary data.</text>
</comment>
<dbReference type="EMBL" id="BMAW01059961">
    <property type="protein sequence ID" value="GFT23794.1"/>
    <property type="molecule type" value="Genomic_DNA"/>
</dbReference>
<proteinExistence type="predicted"/>
<organism evidence="1 2">
    <name type="scientific">Nephila pilipes</name>
    <name type="common">Giant wood spider</name>
    <name type="synonym">Nephila maculata</name>
    <dbReference type="NCBI Taxonomy" id="299642"/>
    <lineage>
        <taxon>Eukaryota</taxon>
        <taxon>Metazoa</taxon>
        <taxon>Ecdysozoa</taxon>
        <taxon>Arthropoda</taxon>
        <taxon>Chelicerata</taxon>
        <taxon>Arachnida</taxon>
        <taxon>Araneae</taxon>
        <taxon>Araneomorphae</taxon>
        <taxon>Entelegynae</taxon>
        <taxon>Araneoidea</taxon>
        <taxon>Nephilidae</taxon>
        <taxon>Nephila</taxon>
    </lineage>
</organism>
<accession>A0A8X6TLL9</accession>
<evidence type="ECO:0000313" key="1">
    <source>
        <dbReference type="EMBL" id="GFT23794.1"/>
    </source>
</evidence>
<dbReference type="OrthoDB" id="6428569at2759"/>